<dbReference type="AlphaFoldDB" id="A0A178UA54"/>
<dbReference type="PANTHER" id="PTHR13935">
    <property type="entry name" value="ACHAETE-SCUTE TRANSCRIPTION FACTOR-RELATED"/>
    <property type="match status" value="1"/>
</dbReference>
<dbReference type="CDD" id="cd18914">
    <property type="entry name" value="bHLH_AtORG2_like"/>
    <property type="match status" value="1"/>
</dbReference>
<keyword evidence="4" id="KW-0804">Transcription</keyword>
<evidence type="ECO:0000256" key="4">
    <source>
        <dbReference type="ARBA" id="ARBA00023163"/>
    </source>
</evidence>
<organism evidence="8 9">
    <name type="scientific">Arabidopsis thaliana</name>
    <name type="common">Mouse-ear cress</name>
    <dbReference type="NCBI Taxonomy" id="3702"/>
    <lineage>
        <taxon>Eukaryota</taxon>
        <taxon>Viridiplantae</taxon>
        <taxon>Streptophyta</taxon>
        <taxon>Embryophyta</taxon>
        <taxon>Tracheophyta</taxon>
        <taxon>Spermatophyta</taxon>
        <taxon>Magnoliopsida</taxon>
        <taxon>eudicotyledons</taxon>
        <taxon>Gunneridae</taxon>
        <taxon>Pentapetalae</taxon>
        <taxon>rosids</taxon>
        <taxon>malvids</taxon>
        <taxon>Brassicales</taxon>
        <taxon>Brassicaceae</taxon>
        <taxon>Camelineae</taxon>
        <taxon>Arabidopsis</taxon>
    </lineage>
</organism>
<dbReference type="InterPro" id="IPR015660">
    <property type="entry name" value="MASH1/Ascl1a-like"/>
</dbReference>
<dbReference type="GO" id="GO:0003677">
    <property type="term" value="F:DNA binding"/>
    <property type="evidence" value="ECO:0007669"/>
    <property type="project" value="UniProtKB-KW"/>
</dbReference>
<evidence type="ECO:0000313" key="8">
    <source>
        <dbReference type="EMBL" id="OAO90653.1"/>
    </source>
</evidence>
<protein>
    <submittedName>
        <fullName evidence="8">BHLH101</fullName>
    </submittedName>
</protein>
<dbReference type="PROSITE" id="PS50888">
    <property type="entry name" value="BHLH"/>
    <property type="match status" value="1"/>
</dbReference>
<keyword evidence="5" id="KW-0539">Nucleus</keyword>
<dbReference type="FunFam" id="4.10.280.10:FF:000074">
    <property type="entry name" value="Transcription factor ORG2"/>
    <property type="match status" value="1"/>
</dbReference>
<gene>
    <name evidence="8" type="ordered locus">AXX17_At5g03520</name>
</gene>
<feature type="domain" description="BHLH" evidence="7">
    <location>
        <begin position="85"/>
        <end position="137"/>
    </location>
</feature>
<name>A0A178UA54_ARATH</name>
<comment type="subcellular location">
    <subcellularLocation>
        <location evidence="1">Nucleus</location>
    </subcellularLocation>
</comment>
<dbReference type="SMART" id="SM00353">
    <property type="entry name" value="HLH"/>
    <property type="match status" value="1"/>
</dbReference>
<dbReference type="PANTHER" id="PTHR13935:SF41">
    <property type="entry name" value="TRANSCRIPTION FACTOR ORG2-RELATED"/>
    <property type="match status" value="1"/>
</dbReference>
<evidence type="ECO:0000256" key="3">
    <source>
        <dbReference type="ARBA" id="ARBA00023125"/>
    </source>
</evidence>
<dbReference type="SUPFAM" id="SSF47459">
    <property type="entry name" value="HLH, helix-loop-helix DNA-binding domain"/>
    <property type="match status" value="1"/>
</dbReference>
<sequence>MCTLTPMFPSKQQEWYSASTMEYPWLQSQVHSFSPTLHFPSFLYPLDDSKSHNINLHHMSLSHSNNTNSNNNNYQEEDRGAVVLEKKLNHNASERDRRRKLNALYSSLRALLPLSDQKRKLSIPMTVARVVKYIPEQKQELQRLSRRKEELLKRISRKTHQEQLRNKAMMDSIDSSSSQRIAANWLTDTEIAVQIATSKWTSVSDMLLRLEENGLNVISVSSSVSSTARIFYTLHLQMRGDCKVRLEELINGMLLGLRQS</sequence>
<dbReference type="ExpressionAtlas" id="A0A178UA54">
    <property type="expression patterns" value="baseline and differential"/>
</dbReference>
<dbReference type="GO" id="GO:0003700">
    <property type="term" value="F:DNA-binding transcription factor activity"/>
    <property type="evidence" value="ECO:0007669"/>
    <property type="project" value="InterPro"/>
</dbReference>
<comment type="caution">
    <text evidence="8">The sequence shown here is derived from an EMBL/GenBank/DDBJ whole genome shotgun (WGS) entry which is preliminary data.</text>
</comment>
<reference evidence="9" key="1">
    <citation type="journal article" date="2016" name="Proc. Natl. Acad. Sci. U.S.A.">
        <title>Chromosome-level assembly of Arabidopsis thaliana Ler reveals the extent of translocation and inversion polymorphisms.</title>
        <authorList>
            <person name="Zapata L."/>
            <person name="Ding J."/>
            <person name="Willing E.M."/>
            <person name="Hartwig B."/>
            <person name="Bezdan D."/>
            <person name="Jiao W.B."/>
            <person name="Patel V."/>
            <person name="Velikkakam James G."/>
            <person name="Koornneef M."/>
            <person name="Ossowski S."/>
            <person name="Schneeberger K."/>
        </authorList>
    </citation>
    <scope>NUCLEOTIDE SEQUENCE [LARGE SCALE GENOMIC DNA]</scope>
    <source>
        <strain evidence="9">cv. Landsberg erecta</strain>
    </source>
</reference>
<feature type="coiled-coil region" evidence="6">
    <location>
        <begin position="134"/>
        <end position="161"/>
    </location>
</feature>
<dbReference type="InterPro" id="IPR036638">
    <property type="entry name" value="HLH_DNA-bd_sf"/>
</dbReference>
<dbReference type="GO" id="GO:0010106">
    <property type="term" value="P:cellular response to iron ion starvation"/>
    <property type="evidence" value="ECO:0007669"/>
    <property type="project" value="UniProtKB-ARBA"/>
</dbReference>
<evidence type="ECO:0000256" key="1">
    <source>
        <dbReference type="ARBA" id="ARBA00004123"/>
    </source>
</evidence>
<dbReference type="InterPro" id="IPR011598">
    <property type="entry name" value="bHLH_dom"/>
</dbReference>
<evidence type="ECO:0000259" key="7">
    <source>
        <dbReference type="PROSITE" id="PS50888"/>
    </source>
</evidence>
<proteinExistence type="predicted"/>
<evidence type="ECO:0000256" key="6">
    <source>
        <dbReference type="SAM" id="Coils"/>
    </source>
</evidence>
<accession>A0A178UA54</accession>
<keyword evidence="2" id="KW-0805">Transcription regulation</keyword>
<dbReference type="GO" id="GO:0046983">
    <property type="term" value="F:protein dimerization activity"/>
    <property type="evidence" value="ECO:0007669"/>
    <property type="project" value="InterPro"/>
</dbReference>
<dbReference type="Proteomes" id="UP000078284">
    <property type="component" value="Chromosome 5"/>
</dbReference>
<evidence type="ECO:0000256" key="5">
    <source>
        <dbReference type="ARBA" id="ARBA00023242"/>
    </source>
</evidence>
<dbReference type="GO" id="GO:0006357">
    <property type="term" value="P:regulation of transcription by RNA polymerase II"/>
    <property type="evidence" value="ECO:0007669"/>
    <property type="project" value="InterPro"/>
</dbReference>
<evidence type="ECO:0000256" key="2">
    <source>
        <dbReference type="ARBA" id="ARBA00023015"/>
    </source>
</evidence>
<dbReference type="Pfam" id="PF00010">
    <property type="entry name" value="HLH"/>
    <property type="match status" value="1"/>
</dbReference>
<dbReference type="EMBL" id="LUHQ01000005">
    <property type="protein sequence ID" value="OAO90653.1"/>
    <property type="molecule type" value="Genomic_DNA"/>
</dbReference>
<keyword evidence="6" id="KW-0175">Coiled coil</keyword>
<dbReference type="Gene3D" id="4.10.280.10">
    <property type="entry name" value="Helix-loop-helix DNA-binding domain"/>
    <property type="match status" value="1"/>
</dbReference>
<dbReference type="GO" id="GO:0005634">
    <property type="term" value="C:nucleus"/>
    <property type="evidence" value="ECO:0007669"/>
    <property type="project" value="UniProtKB-SubCell"/>
</dbReference>
<keyword evidence="3" id="KW-0238">DNA-binding</keyword>
<evidence type="ECO:0000313" key="9">
    <source>
        <dbReference type="Proteomes" id="UP000078284"/>
    </source>
</evidence>